<evidence type="ECO:0000256" key="3">
    <source>
        <dbReference type="ARBA" id="ARBA00022552"/>
    </source>
</evidence>
<dbReference type="OMA" id="LWMMLLQ"/>
<evidence type="ECO:0000313" key="11">
    <source>
        <dbReference type="WBParaSite" id="EN70_8999"/>
    </source>
</evidence>
<dbReference type="Proteomes" id="UP000095285">
    <property type="component" value="Unassembled WGS sequence"/>
</dbReference>
<dbReference type="GeneID" id="9942463"/>
<feature type="compositionally biased region" description="Basic and acidic residues" evidence="6">
    <location>
        <begin position="641"/>
        <end position="651"/>
    </location>
</feature>
<dbReference type="PANTHER" id="PTHR23271:SF1">
    <property type="entry name" value="U3 SMALL NUCLEOLAR RNA-ASSOCIATED PROTEIN 6 HOMOLOG"/>
    <property type="match status" value="1"/>
</dbReference>
<dbReference type="InterPro" id="IPR011990">
    <property type="entry name" value="TPR-like_helical_dom_sf"/>
</dbReference>
<feature type="region of interest" description="Disordered" evidence="6">
    <location>
        <begin position="632"/>
        <end position="651"/>
    </location>
</feature>
<evidence type="ECO:0000259" key="8">
    <source>
        <dbReference type="Pfam" id="PF24892"/>
    </source>
</evidence>
<sequence>MSEFVEEGVEGLLSVFETLRDVQLLSPTEIDAFIKRCQFFEYRLQKPHKDPSSFKGYTDYLRSTMKLIRMRRKRIKYRLREDEIEGKMCVKVANLLWECCERFRGRIEGWFDLIEFLKKKKMYIRCSKAYLRALQIFPRDSTLRIHAARFEYSVEHRIECARCIMQEGIRLNPTECNLWTNFVHLELDHVKWLITRKSILTGKGYHLPCTEEKELQVATEAQKNRAMKVDINEKSGQDAVLGLRVVETITNEALKCCGSGQSALLLNFWRTAKRYGLVAHRLAEKLYDMLWTPKYKSEESWIAKSELMNYDQYSLYELLDKACEDIPTERMHRHYLTHCQRHYSYDRDPDAKEKFREQLFWLISRGYGTSMDVRKFNLLVENPEEKEKVLNEAVKNNPGNAFLWMMLLQCKIKFNPTDIEAIRKLFNKATREAYDESHGLAGLYRVAIDWAHQYSEGDVDDFFRRAAFRTAPKIACEMRCVRLNYLASVYHDKPNKLREEYFLFAKHPPNSIDVHRTFIKHELESMQMSVGLIAQAYELMTVEFGKRTHECWIEYASFMLKYDPLTLQTIHRRAMASLVPNEIEPFLAAYSNLLRNAASNYTGSDSDSEKDVEDVDLIEDDDDDETEAATKTFENFQQKSSNERTLIEKSP</sequence>
<comment type="subcellular location">
    <subcellularLocation>
        <location evidence="1">Nucleus</location>
        <location evidence="1">Nucleolus</location>
    </subcellularLocation>
</comment>
<reference evidence="11" key="2">
    <citation type="submission" date="2016-11" db="UniProtKB">
        <authorList>
            <consortium name="WormBaseParasite"/>
        </authorList>
    </citation>
    <scope>IDENTIFICATION</scope>
</reference>
<dbReference type="GO" id="GO:0000462">
    <property type="term" value="P:maturation of SSU-rRNA from tricistronic rRNA transcript (SSU-rRNA, 5.8S rRNA, LSU-rRNA)"/>
    <property type="evidence" value="ECO:0007669"/>
    <property type="project" value="InterPro"/>
</dbReference>
<feature type="region of interest" description="Disordered" evidence="6">
    <location>
        <begin position="600"/>
        <end position="626"/>
    </location>
</feature>
<dbReference type="SUPFAM" id="SSF48452">
    <property type="entry name" value="TPR-like"/>
    <property type="match status" value="1"/>
</dbReference>
<keyword evidence="4" id="KW-0677">Repeat</keyword>
<evidence type="ECO:0000256" key="2">
    <source>
        <dbReference type="ARBA" id="ARBA00010734"/>
    </source>
</evidence>
<dbReference type="eggNOG" id="KOG2396">
    <property type="taxonomic scope" value="Eukaryota"/>
</dbReference>
<evidence type="ECO:0000313" key="10">
    <source>
        <dbReference type="Proteomes" id="UP000095285"/>
    </source>
</evidence>
<dbReference type="WBParaSite" id="EN70_8999">
    <property type="protein sequence ID" value="EN70_8999"/>
    <property type="gene ID" value="EN70_8999"/>
</dbReference>
<evidence type="ECO:0000256" key="4">
    <source>
        <dbReference type="ARBA" id="ARBA00022737"/>
    </source>
</evidence>
<name>A0A1I7W2R1_LOALO</name>
<dbReference type="RefSeq" id="XP_020302941.1">
    <property type="nucleotide sequence ID" value="XM_020446755.1"/>
</dbReference>
<dbReference type="STRING" id="7209.A0A1I7W2R1"/>
<keyword evidence="10" id="KW-1185">Reference proteome</keyword>
<feature type="domain" description="U3 small nucleolar RNA-associated protein 6 N-terminal" evidence="7">
    <location>
        <begin position="10"/>
        <end position="78"/>
    </location>
</feature>
<evidence type="ECO:0000259" key="7">
    <source>
        <dbReference type="Pfam" id="PF08640"/>
    </source>
</evidence>
<evidence type="ECO:0000256" key="1">
    <source>
        <dbReference type="ARBA" id="ARBA00004604"/>
    </source>
</evidence>
<evidence type="ECO:0000313" key="9">
    <source>
        <dbReference type="EMBL" id="EFO23426.2"/>
    </source>
</evidence>
<dbReference type="Pfam" id="PF08640">
    <property type="entry name" value="U3_assoc_6"/>
    <property type="match status" value="1"/>
</dbReference>
<protein>
    <submittedName>
        <fullName evidence="9 11">Hepatocellular carcinoma-associated antigen 66</fullName>
    </submittedName>
</protein>
<dbReference type="InterPro" id="IPR003107">
    <property type="entry name" value="HAT"/>
</dbReference>
<dbReference type="Pfam" id="PF24892">
    <property type="entry name" value="UTP6_C"/>
    <property type="match status" value="1"/>
</dbReference>
<dbReference type="PANTHER" id="PTHR23271">
    <property type="entry name" value="HEPATOCELLULAR CARCINOMA-ASSOCIATED ANTIGEN 66"/>
    <property type="match status" value="1"/>
</dbReference>
<accession>A0A1S0U1K1</accession>
<dbReference type="SMART" id="SM00386">
    <property type="entry name" value="HAT"/>
    <property type="match status" value="5"/>
</dbReference>
<keyword evidence="3" id="KW-0698">rRNA processing</keyword>
<feature type="compositionally biased region" description="Acidic residues" evidence="6">
    <location>
        <begin position="606"/>
        <end position="626"/>
    </location>
</feature>
<accession>A0A1I7W2R1</accession>
<comment type="similarity">
    <text evidence="2">Belongs to the UTP6 family.</text>
</comment>
<dbReference type="InterPro" id="IPR013949">
    <property type="entry name" value="Utp6"/>
</dbReference>
<dbReference type="InParanoid" id="A0A1I7W2R1"/>
<reference evidence="9 10" key="1">
    <citation type="submission" date="2012-04" db="EMBL/GenBank/DDBJ databases">
        <title>The Genome Sequence of Loa loa.</title>
        <authorList>
            <consortium name="The Broad Institute Genome Sequencing Platform"/>
            <consortium name="Broad Institute Genome Sequencing Center for Infectious Disease"/>
            <person name="Nutman T.B."/>
            <person name="Fink D.L."/>
            <person name="Russ C."/>
            <person name="Young S."/>
            <person name="Zeng Q."/>
            <person name="Gargeya S."/>
            <person name="Alvarado L."/>
            <person name="Berlin A."/>
            <person name="Chapman S.B."/>
            <person name="Chen Z."/>
            <person name="Freedman E."/>
            <person name="Gellesch M."/>
            <person name="Goldberg J."/>
            <person name="Griggs A."/>
            <person name="Gujja S."/>
            <person name="Heilman E.R."/>
            <person name="Heiman D."/>
            <person name="Howarth C."/>
            <person name="Mehta T."/>
            <person name="Neiman D."/>
            <person name="Pearson M."/>
            <person name="Roberts A."/>
            <person name="Saif S."/>
            <person name="Shea T."/>
            <person name="Shenoy N."/>
            <person name="Sisk P."/>
            <person name="Stolte C."/>
            <person name="Sykes S."/>
            <person name="White J."/>
            <person name="Yandava C."/>
            <person name="Haas B."/>
            <person name="Henn M.R."/>
            <person name="Nusbaum C."/>
            <person name="Birren B."/>
        </authorList>
    </citation>
    <scope>NUCLEOTIDE SEQUENCE [LARGE SCALE GENOMIC DNA]</scope>
</reference>
<dbReference type="InterPro" id="IPR055347">
    <property type="entry name" value="UTP6_N"/>
</dbReference>
<dbReference type="OrthoDB" id="28112at2759"/>
<keyword evidence="5" id="KW-0539">Nucleus</keyword>
<dbReference type="EMBL" id="JH712172">
    <property type="protein sequence ID" value="EFO23426.2"/>
    <property type="molecule type" value="Genomic_DNA"/>
</dbReference>
<dbReference type="GO" id="GO:0030515">
    <property type="term" value="F:snoRNA binding"/>
    <property type="evidence" value="ECO:0007669"/>
    <property type="project" value="InterPro"/>
</dbReference>
<dbReference type="CTD" id="9942463"/>
<evidence type="ECO:0000256" key="6">
    <source>
        <dbReference type="SAM" id="MobiDB-lite"/>
    </source>
</evidence>
<dbReference type="GO" id="GO:0034388">
    <property type="term" value="C:Pwp2p-containing subcomplex of 90S preribosome"/>
    <property type="evidence" value="ECO:0007669"/>
    <property type="project" value="TreeGrafter"/>
</dbReference>
<dbReference type="AlphaFoldDB" id="A0A1I7W2R1"/>
<dbReference type="KEGG" id="loa:LOAG_05059"/>
<dbReference type="GO" id="GO:0032040">
    <property type="term" value="C:small-subunit processome"/>
    <property type="evidence" value="ECO:0007669"/>
    <property type="project" value="TreeGrafter"/>
</dbReference>
<gene>
    <name evidence="9 11" type="ORF">LOAG_05059</name>
</gene>
<dbReference type="Gene3D" id="1.25.40.10">
    <property type="entry name" value="Tetratricopeptide repeat domain"/>
    <property type="match status" value="2"/>
</dbReference>
<evidence type="ECO:0000256" key="5">
    <source>
        <dbReference type="ARBA" id="ARBA00023242"/>
    </source>
</evidence>
<organism evidence="10 11">
    <name type="scientific">Loa loa</name>
    <name type="common">Eye worm</name>
    <name type="synonym">Filaria loa</name>
    <dbReference type="NCBI Taxonomy" id="7209"/>
    <lineage>
        <taxon>Eukaryota</taxon>
        <taxon>Metazoa</taxon>
        <taxon>Ecdysozoa</taxon>
        <taxon>Nematoda</taxon>
        <taxon>Chromadorea</taxon>
        <taxon>Rhabditida</taxon>
        <taxon>Spirurina</taxon>
        <taxon>Spiruromorpha</taxon>
        <taxon>Filarioidea</taxon>
        <taxon>Onchocercidae</taxon>
        <taxon>Loa</taxon>
    </lineage>
</organism>
<proteinExistence type="inferred from homology"/>
<feature type="domain" description="U3 small nucleolar RNA-associated protein 6 homolog C-terminal" evidence="8">
    <location>
        <begin position="318"/>
        <end position="578"/>
    </location>
</feature>
<dbReference type="InterPro" id="IPR056907">
    <property type="entry name" value="UTP6_C"/>
</dbReference>